<dbReference type="InterPro" id="IPR011701">
    <property type="entry name" value="MFS"/>
</dbReference>
<dbReference type="PROSITE" id="PS50850">
    <property type="entry name" value="MFS"/>
    <property type="match status" value="1"/>
</dbReference>
<evidence type="ECO:0000256" key="4">
    <source>
        <dbReference type="ARBA" id="ARBA00022989"/>
    </source>
</evidence>
<dbReference type="CDD" id="cd17473">
    <property type="entry name" value="MFS_arabinose_efflux_permease_like"/>
    <property type="match status" value="1"/>
</dbReference>
<evidence type="ECO:0000256" key="3">
    <source>
        <dbReference type="ARBA" id="ARBA00022692"/>
    </source>
</evidence>
<comment type="subcellular location">
    <subcellularLocation>
        <location evidence="1">Cell membrane</location>
        <topology evidence="1">Multi-pass membrane protein</topology>
    </subcellularLocation>
</comment>
<dbReference type="InterPro" id="IPR050189">
    <property type="entry name" value="MFS_Efflux_Transporters"/>
</dbReference>
<sequence>MPPEPQTARRVSPHEDGGTTAAPGHRGPGRAARGTVLAAATLTIMAPAIIAPSLPAMERVFADQPGVSLLVRLAMTITSLTVAFSAPLSGLAADRVGRRPLLLSSLVLYAVSGTAGYFLTDLWSLLSSRALLGIAVGGVMTAVNAIITDWFDGPGRASFLGLQQVFASLSGVLFLPLAGVLATIGWRVPFWLYSLAAAVALVAVFAVREGSPAASAPVEGGGRTATGSVLGIYALALVATMVFYMAPTQVPFLLARQGIGPVLIGVIVASGTLASALGGFAFPALRRRLRSAAITVVCVALLGAGWLLAGGTGTITGIAAGLLVGGLGVGLAIPNLTLRLSELAPPAWRGRIFSGLVAAIFLGQFLSPLVVQPVVQAFGVDDSFTWAGIAMLACAVAAGGARKRNPNKERAVP</sequence>
<keyword evidence="10" id="KW-1185">Reference proteome</keyword>
<reference evidence="10" key="1">
    <citation type="journal article" date="2019" name="Int. J. Syst. Evol. Microbiol.">
        <title>The Global Catalogue of Microorganisms (GCM) 10K type strain sequencing project: providing services to taxonomists for standard genome sequencing and annotation.</title>
        <authorList>
            <consortium name="The Broad Institute Genomics Platform"/>
            <consortium name="The Broad Institute Genome Sequencing Center for Infectious Disease"/>
            <person name="Wu L."/>
            <person name="Ma J."/>
        </authorList>
    </citation>
    <scope>NUCLEOTIDE SEQUENCE [LARGE SCALE GENOMIC DNA]</scope>
    <source>
        <strain evidence="10">JCM 17388</strain>
    </source>
</reference>
<gene>
    <name evidence="9" type="ORF">GCM10022252_73530</name>
</gene>
<dbReference type="PROSITE" id="PS00216">
    <property type="entry name" value="SUGAR_TRANSPORT_1"/>
    <property type="match status" value="1"/>
</dbReference>
<feature type="transmembrane region" description="Helical" evidence="7">
    <location>
        <begin position="126"/>
        <end position="147"/>
    </location>
</feature>
<protein>
    <submittedName>
        <fullName evidence="9">MFS transporter</fullName>
    </submittedName>
</protein>
<keyword evidence="3 7" id="KW-0812">Transmembrane</keyword>
<evidence type="ECO:0000313" key="10">
    <source>
        <dbReference type="Proteomes" id="UP001501251"/>
    </source>
</evidence>
<feature type="transmembrane region" description="Helical" evidence="7">
    <location>
        <begin position="101"/>
        <end position="120"/>
    </location>
</feature>
<evidence type="ECO:0000256" key="5">
    <source>
        <dbReference type="ARBA" id="ARBA00023136"/>
    </source>
</evidence>
<feature type="transmembrane region" description="Helical" evidence="7">
    <location>
        <begin position="315"/>
        <end position="338"/>
    </location>
</feature>
<dbReference type="PANTHER" id="PTHR43124">
    <property type="entry name" value="PURINE EFFLUX PUMP PBUE"/>
    <property type="match status" value="1"/>
</dbReference>
<dbReference type="Proteomes" id="UP001501251">
    <property type="component" value="Unassembled WGS sequence"/>
</dbReference>
<accession>A0ABP8BJH3</accession>
<keyword evidence="4 7" id="KW-1133">Transmembrane helix</keyword>
<organism evidence="9 10">
    <name type="scientific">Streptosporangium oxazolinicum</name>
    <dbReference type="NCBI Taxonomy" id="909287"/>
    <lineage>
        <taxon>Bacteria</taxon>
        <taxon>Bacillati</taxon>
        <taxon>Actinomycetota</taxon>
        <taxon>Actinomycetes</taxon>
        <taxon>Streptosporangiales</taxon>
        <taxon>Streptosporangiaceae</taxon>
        <taxon>Streptosporangium</taxon>
    </lineage>
</organism>
<feature type="transmembrane region" description="Helical" evidence="7">
    <location>
        <begin position="289"/>
        <end position="309"/>
    </location>
</feature>
<dbReference type="Pfam" id="PF07690">
    <property type="entry name" value="MFS_1"/>
    <property type="match status" value="1"/>
</dbReference>
<feature type="region of interest" description="Disordered" evidence="6">
    <location>
        <begin position="1"/>
        <end position="31"/>
    </location>
</feature>
<keyword evidence="5 7" id="KW-0472">Membrane</keyword>
<feature type="transmembrane region" description="Helical" evidence="7">
    <location>
        <begin position="190"/>
        <end position="207"/>
    </location>
</feature>
<feature type="transmembrane region" description="Helical" evidence="7">
    <location>
        <begin position="159"/>
        <end position="184"/>
    </location>
</feature>
<evidence type="ECO:0000259" key="8">
    <source>
        <dbReference type="PROSITE" id="PS50850"/>
    </source>
</evidence>
<evidence type="ECO:0000256" key="1">
    <source>
        <dbReference type="ARBA" id="ARBA00004651"/>
    </source>
</evidence>
<dbReference type="SUPFAM" id="SSF103473">
    <property type="entry name" value="MFS general substrate transporter"/>
    <property type="match status" value="1"/>
</dbReference>
<evidence type="ECO:0000256" key="2">
    <source>
        <dbReference type="ARBA" id="ARBA00022475"/>
    </source>
</evidence>
<dbReference type="EMBL" id="BAABAQ010000019">
    <property type="protein sequence ID" value="GAA4208447.1"/>
    <property type="molecule type" value="Genomic_DNA"/>
</dbReference>
<evidence type="ECO:0000256" key="6">
    <source>
        <dbReference type="SAM" id="MobiDB-lite"/>
    </source>
</evidence>
<comment type="caution">
    <text evidence="9">The sequence shown here is derived from an EMBL/GenBank/DDBJ whole genome shotgun (WGS) entry which is preliminary data.</text>
</comment>
<feature type="transmembrane region" description="Helical" evidence="7">
    <location>
        <begin position="228"/>
        <end position="246"/>
    </location>
</feature>
<dbReference type="PANTHER" id="PTHR43124:SF3">
    <property type="entry name" value="CHLORAMPHENICOL EFFLUX PUMP RV0191"/>
    <property type="match status" value="1"/>
</dbReference>
<dbReference type="InterPro" id="IPR005829">
    <property type="entry name" value="Sugar_transporter_CS"/>
</dbReference>
<keyword evidence="2" id="KW-1003">Cell membrane</keyword>
<evidence type="ECO:0000256" key="7">
    <source>
        <dbReference type="SAM" id="Phobius"/>
    </source>
</evidence>
<feature type="transmembrane region" description="Helical" evidence="7">
    <location>
        <begin position="36"/>
        <end position="57"/>
    </location>
</feature>
<feature type="transmembrane region" description="Helical" evidence="7">
    <location>
        <begin position="383"/>
        <end position="401"/>
    </location>
</feature>
<dbReference type="InterPro" id="IPR036259">
    <property type="entry name" value="MFS_trans_sf"/>
</dbReference>
<feature type="transmembrane region" description="Helical" evidence="7">
    <location>
        <begin position="350"/>
        <end position="371"/>
    </location>
</feature>
<proteinExistence type="predicted"/>
<evidence type="ECO:0000313" key="9">
    <source>
        <dbReference type="EMBL" id="GAA4208447.1"/>
    </source>
</evidence>
<feature type="transmembrane region" description="Helical" evidence="7">
    <location>
        <begin position="69"/>
        <end position="89"/>
    </location>
</feature>
<feature type="domain" description="Major facilitator superfamily (MFS) profile" evidence="8">
    <location>
        <begin position="32"/>
        <end position="406"/>
    </location>
</feature>
<feature type="transmembrane region" description="Helical" evidence="7">
    <location>
        <begin position="258"/>
        <end position="282"/>
    </location>
</feature>
<dbReference type="Gene3D" id="1.20.1250.20">
    <property type="entry name" value="MFS general substrate transporter like domains"/>
    <property type="match status" value="1"/>
</dbReference>
<feature type="compositionally biased region" description="Low complexity" evidence="6">
    <location>
        <begin position="21"/>
        <end position="31"/>
    </location>
</feature>
<name>A0ABP8BJH3_9ACTN</name>
<dbReference type="InterPro" id="IPR020846">
    <property type="entry name" value="MFS_dom"/>
</dbReference>